<evidence type="ECO:0000256" key="4">
    <source>
        <dbReference type="ARBA" id="ARBA00022692"/>
    </source>
</evidence>
<keyword evidence="4 9" id="KW-0812">Transmembrane</keyword>
<sequence length="211" mass="24284">MNSHQSVKSLFFFFLCISVSLTVELTFELPDNAKECFYEEIESGTDFTVEFQVVTGGHYDIDFELIAPNKEVLYREVKKQYDSFSKKADVRGVYAACFSNEFSTFSHKLVYVDWQVGTEDPLPGLGEHLTAMTQMESSSHSLHENLNKVVDYQTHHRLRESQGRKRAEDLNERVFLWAVGETVAIIVILIGQVVILRNFFSEKKPSQMMFS</sequence>
<evidence type="ECO:0000313" key="14">
    <source>
        <dbReference type="EMBL" id="KZS14109.1"/>
    </source>
</evidence>
<evidence type="ECO:0000256" key="9">
    <source>
        <dbReference type="RuleBase" id="RU003827"/>
    </source>
</evidence>
<feature type="signal peptide" evidence="11">
    <location>
        <begin position="1"/>
        <end position="22"/>
    </location>
</feature>
<evidence type="ECO:0000256" key="3">
    <source>
        <dbReference type="ARBA" id="ARBA00022473"/>
    </source>
</evidence>
<keyword evidence="5 11" id="KW-0732">Signal</keyword>
<reference evidence="14 15" key="3">
    <citation type="submission" date="2016-03" db="EMBL/GenBank/DDBJ databases">
        <title>EvidentialGene: Evidence-directed Construction of Genes on Genomes.</title>
        <authorList>
            <person name="Gilbert D.G."/>
            <person name="Choi J.-H."/>
            <person name="Mockaitis K."/>
            <person name="Colbourne J."/>
            <person name="Pfrender M."/>
        </authorList>
    </citation>
    <scope>NUCLEOTIDE SEQUENCE [LARGE SCALE GENOMIC DNA]</scope>
    <source>
        <strain evidence="14 15">Xinb3</strain>
        <tissue evidence="14">Complete organism</tissue>
    </source>
</reference>
<dbReference type="GO" id="GO:0012505">
    <property type="term" value="C:endomembrane system"/>
    <property type="evidence" value="ECO:0007669"/>
    <property type="project" value="UniProtKB-SubCell"/>
</dbReference>
<dbReference type="InterPro" id="IPR009038">
    <property type="entry name" value="GOLD_dom"/>
</dbReference>
<evidence type="ECO:0000256" key="5">
    <source>
        <dbReference type="ARBA" id="ARBA00022729"/>
    </source>
</evidence>
<name>A0A0P4ZBU9_9CRUS</name>
<feature type="domain" description="GOLD" evidence="12">
    <location>
        <begin position="34"/>
        <end position="116"/>
    </location>
</feature>
<evidence type="ECO:0000313" key="15">
    <source>
        <dbReference type="Proteomes" id="UP000076858"/>
    </source>
</evidence>
<dbReference type="InterPro" id="IPR015720">
    <property type="entry name" value="Emp24-like"/>
</dbReference>
<dbReference type="PANTHER" id="PTHR22811">
    <property type="entry name" value="TRANSMEMBRANE EMP24 DOMAIN-CONTAINING PROTEIN"/>
    <property type="match status" value="1"/>
</dbReference>
<dbReference type="AlphaFoldDB" id="A0A0P4ZBU9"/>
<feature type="transmembrane region" description="Helical" evidence="10">
    <location>
        <begin position="174"/>
        <end position="200"/>
    </location>
</feature>
<keyword evidence="15" id="KW-1185">Reference proteome</keyword>
<evidence type="ECO:0000256" key="10">
    <source>
        <dbReference type="SAM" id="Phobius"/>
    </source>
</evidence>
<dbReference type="STRING" id="35525.A0A0P4ZBU9"/>
<evidence type="ECO:0000256" key="11">
    <source>
        <dbReference type="SAM" id="SignalP"/>
    </source>
</evidence>
<reference evidence="13" key="1">
    <citation type="submission" date="2015-10" db="EMBL/GenBank/DDBJ databases">
        <title>Daphnia magna gene sets from two clonal populations assembled and annotated with EvidentialGene.</title>
        <authorList>
            <person name="Gilbert D."/>
            <person name="Podicheti R."/>
            <person name="Orsini L."/>
            <person name="Colbourne J."/>
            <person name="Pfrender M."/>
        </authorList>
    </citation>
    <scope>NUCLEOTIDE SEQUENCE</scope>
</reference>
<evidence type="ECO:0000313" key="13">
    <source>
        <dbReference type="EMBL" id="JAJ07949.1"/>
    </source>
</evidence>
<comment type="subcellular location">
    <subcellularLocation>
        <location evidence="8">Endomembrane system</location>
        <topology evidence="8">Single-pass membrane protein</topology>
    </subcellularLocation>
    <subcellularLocation>
        <location evidence="1 9">Membrane</location>
        <topology evidence="1 9">Single-pass type I membrane protein</topology>
    </subcellularLocation>
</comment>
<dbReference type="SUPFAM" id="SSF101576">
    <property type="entry name" value="Supernatant protein factor (SPF), C-terminal domain"/>
    <property type="match status" value="1"/>
</dbReference>
<evidence type="ECO:0000256" key="8">
    <source>
        <dbReference type="ARBA" id="ARBA00037847"/>
    </source>
</evidence>
<evidence type="ECO:0000259" key="12">
    <source>
        <dbReference type="PROSITE" id="PS50866"/>
    </source>
</evidence>
<keyword evidence="6 10" id="KW-1133">Transmembrane helix</keyword>
<keyword evidence="7 10" id="KW-0472">Membrane</keyword>
<evidence type="ECO:0000256" key="1">
    <source>
        <dbReference type="ARBA" id="ARBA00004479"/>
    </source>
</evidence>
<keyword evidence="3" id="KW-0217">Developmental protein</keyword>
<dbReference type="GO" id="GO:0016020">
    <property type="term" value="C:membrane"/>
    <property type="evidence" value="ECO:0007669"/>
    <property type="project" value="UniProtKB-SubCell"/>
</dbReference>
<evidence type="ECO:0000256" key="6">
    <source>
        <dbReference type="ARBA" id="ARBA00022989"/>
    </source>
</evidence>
<evidence type="ECO:0000256" key="2">
    <source>
        <dbReference type="ARBA" id="ARBA00007104"/>
    </source>
</evidence>
<dbReference type="EMBL" id="GDIP01215453">
    <property type="protein sequence ID" value="JAJ07949.1"/>
    <property type="molecule type" value="Transcribed_RNA"/>
</dbReference>
<gene>
    <name evidence="14" type="ORF">APZ42_020751</name>
</gene>
<dbReference type="InterPro" id="IPR036598">
    <property type="entry name" value="GOLD_dom_sf"/>
</dbReference>
<dbReference type="SMART" id="SM01190">
    <property type="entry name" value="EMP24_GP25L"/>
    <property type="match status" value="1"/>
</dbReference>
<accession>A0A0P4ZBU9</accession>
<proteinExistence type="inferred from homology"/>
<protein>
    <submittedName>
        <fullName evidence="13">Transmembrane emp24 domain-containing protein</fullName>
    </submittedName>
</protein>
<reference evidence="13" key="2">
    <citation type="submission" date="2015-10" db="EMBL/GenBank/DDBJ databases">
        <authorList>
            <person name="Gilbert D.G."/>
        </authorList>
    </citation>
    <scope>NUCLEOTIDE SEQUENCE</scope>
</reference>
<feature type="chain" id="PRO_5013461760" evidence="11">
    <location>
        <begin position="23"/>
        <end position="211"/>
    </location>
</feature>
<evidence type="ECO:0000256" key="7">
    <source>
        <dbReference type="ARBA" id="ARBA00023136"/>
    </source>
</evidence>
<dbReference type="Pfam" id="PF01105">
    <property type="entry name" value="EMP24_GP25L"/>
    <property type="match status" value="1"/>
</dbReference>
<dbReference type="PROSITE" id="PS50866">
    <property type="entry name" value="GOLD"/>
    <property type="match status" value="1"/>
</dbReference>
<organism evidence="13">
    <name type="scientific">Daphnia magna</name>
    <dbReference type="NCBI Taxonomy" id="35525"/>
    <lineage>
        <taxon>Eukaryota</taxon>
        <taxon>Metazoa</taxon>
        <taxon>Ecdysozoa</taxon>
        <taxon>Arthropoda</taxon>
        <taxon>Crustacea</taxon>
        <taxon>Branchiopoda</taxon>
        <taxon>Diplostraca</taxon>
        <taxon>Cladocera</taxon>
        <taxon>Anomopoda</taxon>
        <taxon>Daphniidae</taxon>
        <taxon>Daphnia</taxon>
    </lineage>
</organism>
<dbReference type="Proteomes" id="UP000076858">
    <property type="component" value="Unassembled WGS sequence"/>
</dbReference>
<dbReference type="EMBL" id="LRGB01001005">
    <property type="protein sequence ID" value="KZS14109.1"/>
    <property type="molecule type" value="Genomic_DNA"/>
</dbReference>
<dbReference type="EMBL" id="GDIP01213954">
    <property type="protein sequence ID" value="JAJ09448.1"/>
    <property type="molecule type" value="Transcribed_RNA"/>
</dbReference>
<comment type="similarity">
    <text evidence="2 9">Belongs to the EMP24/GP25L family.</text>
</comment>
<dbReference type="OrthoDB" id="62956at2759"/>